<dbReference type="AlphaFoldDB" id="X1TZA5"/>
<comment type="caution">
    <text evidence="2">The sequence shown here is derived from an EMBL/GenBank/DDBJ whole genome shotgun (WGS) entry which is preliminary data.</text>
</comment>
<proteinExistence type="predicted"/>
<dbReference type="InterPro" id="IPR010982">
    <property type="entry name" value="Lambda_DNA-bd_dom_sf"/>
</dbReference>
<accession>X1TZA5</accession>
<dbReference type="GO" id="GO:0003677">
    <property type="term" value="F:DNA binding"/>
    <property type="evidence" value="ECO:0007669"/>
    <property type="project" value="InterPro"/>
</dbReference>
<organism evidence="2">
    <name type="scientific">marine sediment metagenome</name>
    <dbReference type="NCBI Taxonomy" id="412755"/>
    <lineage>
        <taxon>unclassified sequences</taxon>
        <taxon>metagenomes</taxon>
        <taxon>ecological metagenomes</taxon>
    </lineage>
</organism>
<dbReference type="SUPFAM" id="SSF47413">
    <property type="entry name" value="lambda repressor-like DNA-binding domains"/>
    <property type="match status" value="1"/>
</dbReference>
<dbReference type="PROSITE" id="PS50943">
    <property type="entry name" value="HTH_CROC1"/>
    <property type="match status" value="1"/>
</dbReference>
<sequence>MLREIVGQHPLFIKYTRDWLHSVTGYSKGMLSRVATGKIPLSRSFIDRVCYRLNRSEEALFLPDDTPTQCLVPGGCATSALGQWLEDECAKQHLSLRQAAAKTGLSHATIADIKSGSHPDPGTIRKLVETCGGDGPRQKLAFEDRLLVYAGYRTERPEEELDEPLAKLLDTMKKFNRREVEVVTRFADFLAEVKASQKERETDCKGEPE</sequence>
<dbReference type="InterPro" id="IPR001387">
    <property type="entry name" value="Cro/C1-type_HTH"/>
</dbReference>
<evidence type="ECO:0000259" key="1">
    <source>
        <dbReference type="PROSITE" id="PS50943"/>
    </source>
</evidence>
<dbReference type="Pfam" id="PF01381">
    <property type="entry name" value="HTH_3"/>
    <property type="match status" value="1"/>
</dbReference>
<feature type="domain" description="HTH cro/C1-type" evidence="1">
    <location>
        <begin position="85"/>
        <end position="138"/>
    </location>
</feature>
<evidence type="ECO:0000313" key="2">
    <source>
        <dbReference type="EMBL" id="GAI85384.1"/>
    </source>
</evidence>
<dbReference type="EMBL" id="BARW01008538">
    <property type="protein sequence ID" value="GAI85384.1"/>
    <property type="molecule type" value="Genomic_DNA"/>
</dbReference>
<dbReference type="SMART" id="SM00530">
    <property type="entry name" value="HTH_XRE"/>
    <property type="match status" value="2"/>
</dbReference>
<protein>
    <recommendedName>
        <fullName evidence="1">HTH cro/C1-type domain-containing protein</fullName>
    </recommendedName>
</protein>
<name>X1TZA5_9ZZZZ</name>
<gene>
    <name evidence="2" type="ORF">S12H4_17467</name>
</gene>
<reference evidence="2" key="1">
    <citation type="journal article" date="2014" name="Front. Microbiol.">
        <title>High frequency of phylogenetically diverse reductive dehalogenase-homologous genes in deep subseafloor sedimentary metagenomes.</title>
        <authorList>
            <person name="Kawai M."/>
            <person name="Futagami T."/>
            <person name="Toyoda A."/>
            <person name="Takaki Y."/>
            <person name="Nishi S."/>
            <person name="Hori S."/>
            <person name="Arai W."/>
            <person name="Tsubouchi T."/>
            <person name="Morono Y."/>
            <person name="Uchiyama I."/>
            <person name="Ito T."/>
            <person name="Fujiyama A."/>
            <person name="Inagaki F."/>
            <person name="Takami H."/>
        </authorList>
    </citation>
    <scope>NUCLEOTIDE SEQUENCE</scope>
    <source>
        <strain evidence="2">Expedition CK06-06</strain>
    </source>
</reference>